<gene>
    <name evidence="1" type="ORF">FOZ60_014841</name>
</gene>
<comment type="caution">
    <text evidence="1">The sequence shown here is derived from an EMBL/GenBank/DDBJ whole genome shotgun (WGS) entry which is preliminary data.</text>
</comment>
<dbReference type="Proteomes" id="UP000541610">
    <property type="component" value="Unassembled WGS sequence"/>
</dbReference>
<organism evidence="1 2">
    <name type="scientific">Perkinsus olseni</name>
    <name type="common">Perkinsus atlanticus</name>
    <dbReference type="NCBI Taxonomy" id="32597"/>
    <lineage>
        <taxon>Eukaryota</taxon>
        <taxon>Sar</taxon>
        <taxon>Alveolata</taxon>
        <taxon>Perkinsozoa</taxon>
        <taxon>Perkinsea</taxon>
        <taxon>Perkinsida</taxon>
        <taxon>Perkinsidae</taxon>
        <taxon>Perkinsus</taxon>
    </lineage>
</organism>
<dbReference type="AlphaFoldDB" id="A0A7J6N7W6"/>
<dbReference type="OrthoDB" id="10420539at2759"/>
<dbReference type="EMBL" id="JABANP010000711">
    <property type="protein sequence ID" value="KAF4679617.1"/>
    <property type="molecule type" value="Genomic_DNA"/>
</dbReference>
<reference evidence="1 2" key="1">
    <citation type="submission" date="2020-04" db="EMBL/GenBank/DDBJ databases">
        <title>Perkinsus olseni comparative genomics.</title>
        <authorList>
            <person name="Bogema D.R."/>
        </authorList>
    </citation>
    <scope>NUCLEOTIDE SEQUENCE [LARGE SCALE GENOMIC DNA]</scope>
    <source>
        <strain evidence="1">00978-12</strain>
    </source>
</reference>
<sequence length="374" mass="42821">MPGALPWELTNRFRIQPGHGNPFETALARMQLGFGVVNIATRPDYNEARYRCALHEGCQRQYKLILIGAEVFVYQHGAHAAEDRHRMRANHPREITELIIREARQGVSASTIVSHLSSTFPGYRGMINRTQVQSMISSLHRRGRAGTRHVTNFFELEMAFSRFRVTDAILQHVKQREPIEEECIFLGGFWEEEHFASLLTSAGMLSSLHWFLESHGDGFPIYMDAQNRIILGSLKVAWIGTTRIWFDAARNECRHTFVPFMLAIIDEECQSAYEHLLAELDNLVRFFTDGERGLNDSTSLCVHDAHQGALRACEALLPGKRNARCYYHFSKNIKDNRSKFGVDAAMVEHLKYALHASPTDNLYFLPRHCFNPRS</sequence>
<name>A0A7J6N7W6_PEROL</name>
<proteinExistence type="predicted"/>
<evidence type="ECO:0008006" key="3">
    <source>
        <dbReference type="Google" id="ProtNLM"/>
    </source>
</evidence>
<evidence type="ECO:0000313" key="1">
    <source>
        <dbReference type="EMBL" id="KAF4679617.1"/>
    </source>
</evidence>
<evidence type="ECO:0000313" key="2">
    <source>
        <dbReference type="Proteomes" id="UP000541610"/>
    </source>
</evidence>
<protein>
    <recommendedName>
        <fullName evidence="3">MULE transposase domain-containing protein</fullName>
    </recommendedName>
</protein>
<accession>A0A7J6N7W6</accession>